<dbReference type="RefSeq" id="WP_001828018.1">
    <property type="nucleotide sequence ID" value="NZ_CFHU01000009.1"/>
</dbReference>
<evidence type="ECO:0000256" key="1">
    <source>
        <dbReference type="ARBA" id="ARBA00022612"/>
    </source>
</evidence>
<dbReference type="InterPro" id="IPR038713">
    <property type="entry name" value="Terminase_Gp1_N_sf"/>
</dbReference>
<protein>
    <submittedName>
        <fullName evidence="3">Phage terminase small subunit</fullName>
    </submittedName>
</protein>
<dbReference type="Gene3D" id="1.10.10.1400">
    <property type="entry name" value="Terminase, small subunit, N-terminal DNA-binding domain, HTH motif"/>
    <property type="match status" value="1"/>
</dbReference>
<organism evidence="3 4">
    <name type="scientific">Streptococcus pneumoniae</name>
    <dbReference type="NCBI Taxonomy" id="1313"/>
    <lineage>
        <taxon>Bacteria</taxon>
        <taxon>Bacillati</taxon>
        <taxon>Bacillota</taxon>
        <taxon>Bacilli</taxon>
        <taxon>Lactobacillales</taxon>
        <taxon>Streptococcaceae</taxon>
        <taxon>Streptococcus</taxon>
    </lineage>
</organism>
<dbReference type="InterPro" id="IPR052404">
    <property type="entry name" value="SPP1-like_terminase"/>
</dbReference>
<sequence>MQEGRTSCGFFDCLKGGDGKLSGLRIKQKRFADEYIISGNATEAYKKAGYRVSSDRVAGVEGHKLLKNPKIKSYIDERLKQLDSEKIADQQEVLSYLTSVMRGETQEQTLISIGELGQTITDINVGAKDRIKAAELLGKRHRLWTDKVEADVSGTVVFANESDIPD</sequence>
<dbReference type="PANTHER" id="PTHR41328">
    <property type="entry name" value="TERMINASE SMALL SUBUNIT-RELATED"/>
    <property type="match status" value="1"/>
</dbReference>
<keyword evidence="1" id="KW-1188">Viral release from host cell</keyword>
<reference evidence="3 4" key="1">
    <citation type="submission" date="2019-04" db="EMBL/GenBank/DDBJ databases">
        <authorList>
            <consortium name="Pathogen Informatics"/>
        </authorList>
    </citation>
    <scope>NUCLEOTIDE SEQUENCE [LARGE SCALE GENOMIC DNA]</scope>
    <source>
        <strain evidence="3 4">GPSC47</strain>
    </source>
</reference>
<dbReference type="EMBL" id="CAAQRO010000011">
    <property type="protein sequence ID" value="VMC97681.1"/>
    <property type="molecule type" value="Genomic_DNA"/>
</dbReference>
<keyword evidence="2" id="KW-0231">Viral genome packaging</keyword>
<accession>A0A4F2DDZ7</accession>
<dbReference type="Gene3D" id="6.10.140.2160">
    <property type="match status" value="1"/>
</dbReference>
<gene>
    <name evidence="3" type="ORF">SAMEA2627268_01530</name>
</gene>
<evidence type="ECO:0000313" key="4">
    <source>
        <dbReference type="Proteomes" id="UP000311381"/>
    </source>
</evidence>
<evidence type="ECO:0000256" key="2">
    <source>
        <dbReference type="ARBA" id="ARBA00023219"/>
    </source>
</evidence>
<dbReference type="GO" id="GO:0051276">
    <property type="term" value="P:chromosome organization"/>
    <property type="evidence" value="ECO:0007669"/>
    <property type="project" value="InterPro"/>
</dbReference>
<dbReference type="Pfam" id="PF03592">
    <property type="entry name" value="Terminase_2"/>
    <property type="match status" value="1"/>
</dbReference>
<dbReference type="Proteomes" id="UP000311381">
    <property type="component" value="Unassembled WGS sequence"/>
</dbReference>
<proteinExistence type="predicted"/>
<dbReference type="AlphaFoldDB" id="A0A4F2DDZ7"/>
<name>A0A4F2DDZ7_STREE</name>
<dbReference type="PANTHER" id="PTHR41328:SF2">
    <property type="entry name" value="TERMINASE SMALL SUBUNIT"/>
    <property type="match status" value="1"/>
</dbReference>
<evidence type="ECO:0000313" key="3">
    <source>
        <dbReference type="EMBL" id="VMC97681.1"/>
    </source>
</evidence>
<dbReference type="InterPro" id="IPR005335">
    <property type="entry name" value="Terminase_ssu"/>
</dbReference>